<dbReference type="PANTHER" id="PTHR35093:SF8">
    <property type="entry name" value="OUTER MEMBRANE PROTEIN NMB0088-RELATED"/>
    <property type="match status" value="1"/>
</dbReference>
<dbReference type="Pfam" id="PF03349">
    <property type="entry name" value="Toluene_X"/>
    <property type="match status" value="1"/>
</dbReference>
<evidence type="ECO:0000256" key="6">
    <source>
        <dbReference type="ARBA" id="ARBA00023136"/>
    </source>
</evidence>
<evidence type="ECO:0000256" key="7">
    <source>
        <dbReference type="ARBA" id="ARBA00023237"/>
    </source>
</evidence>
<evidence type="ECO:0000256" key="2">
    <source>
        <dbReference type="ARBA" id="ARBA00008163"/>
    </source>
</evidence>
<evidence type="ECO:0000313" key="8">
    <source>
        <dbReference type="EMBL" id="ACA86679.1"/>
    </source>
</evidence>
<proteinExistence type="inferred from homology"/>
<keyword evidence="6" id="KW-0472">Membrane</keyword>
<keyword evidence="5" id="KW-0732">Signal</keyword>
<organism evidence="8 9">
    <name type="scientific">Shewanella woodyi (strain ATCC 51908 / MS32)</name>
    <dbReference type="NCBI Taxonomy" id="392500"/>
    <lineage>
        <taxon>Bacteria</taxon>
        <taxon>Pseudomonadati</taxon>
        <taxon>Pseudomonadota</taxon>
        <taxon>Gammaproteobacteria</taxon>
        <taxon>Alteromonadales</taxon>
        <taxon>Shewanellaceae</taxon>
        <taxon>Shewanella</taxon>
    </lineage>
</organism>
<keyword evidence="9" id="KW-1185">Reference proteome</keyword>
<evidence type="ECO:0000256" key="3">
    <source>
        <dbReference type="ARBA" id="ARBA00022452"/>
    </source>
</evidence>
<dbReference type="PANTHER" id="PTHR35093">
    <property type="entry name" value="OUTER MEMBRANE PROTEIN NMB0088-RELATED"/>
    <property type="match status" value="1"/>
</dbReference>
<name>B1KFX2_SHEWM</name>
<dbReference type="SUPFAM" id="SSF56935">
    <property type="entry name" value="Porins"/>
    <property type="match status" value="1"/>
</dbReference>
<gene>
    <name evidence="8" type="ordered locus">Swoo_2401</name>
</gene>
<keyword evidence="3" id="KW-1134">Transmembrane beta strand</keyword>
<evidence type="ECO:0000313" key="9">
    <source>
        <dbReference type="Proteomes" id="UP000002168"/>
    </source>
</evidence>
<keyword evidence="4" id="KW-0812">Transmembrane</keyword>
<dbReference type="eggNOG" id="COG2067">
    <property type="taxonomic scope" value="Bacteria"/>
</dbReference>
<reference evidence="8 9" key="1">
    <citation type="submission" date="2008-02" db="EMBL/GenBank/DDBJ databases">
        <title>Complete sequence of Shewanella woodyi ATCC 51908.</title>
        <authorList>
            <consortium name="US DOE Joint Genome Institute"/>
            <person name="Copeland A."/>
            <person name="Lucas S."/>
            <person name="Lapidus A."/>
            <person name="Glavina del Rio T."/>
            <person name="Dalin E."/>
            <person name="Tice H."/>
            <person name="Bruce D."/>
            <person name="Goodwin L."/>
            <person name="Pitluck S."/>
            <person name="Sims D."/>
            <person name="Brettin T."/>
            <person name="Detter J.C."/>
            <person name="Han C."/>
            <person name="Kuske C.R."/>
            <person name="Schmutz J."/>
            <person name="Larimer F."/>
            <person name="Land M."/>
            <person name="Hauser L."/>
            <person name="Kyrpides N."/>
            <person name="Lykidis A."/>
            <person name="Zhao J.-S."/>
            <person name="Richardson P."/>
        </authorList>
    </citation>
    <scope>NUCLEOTIDE SEQUENCE [LARGE SCALE GENOMIC DNA]</scope>
    <source>
        <strain evidence="9">ATCC 51908 / MS32</strain>
    </source>
</reference>
<dbReference type="EMBL" id="CP000961">
    <property type="protein sequence ID" value="ACA86679.1"/>
    <property type="molecule type" value="Genomic_DNA"/>
</dbReference>
<dbReference type="GO" id="GO:0015483">
    <property type="term" value="F:long-chain fatty acid transporting porin activity"/>
    <property type="evidence" value="ECO:0007669"/>
    <property type="project" value="TreeGrafter"/>
</dbReference>
<comment type="subcellular location">
    <subcellularLocation>
        <location evidence="1">Cell outer membrane</location>
        <topology evidence="1">Multi-pass membrane protein</topology>
    </subcellularLocation>
</comment>
<evidence type="ECO:0000256" key="1">
    <source>
        <dbReference type="ARBA" id="ARBA00004571"/>
    </source>
</evidence>
<comment type="similarity">
    <text evidence="2">Belongs to the OmpP1/FadL family.</text>
</comment>
<dbReference type="InterPro" id="IPR005017">
    <property type="entry name" value="OMPP1/FadL/TodX"/>
</dbReference>
<dbReference type="Gene3D" id="2.40.160.60">
    <property type="entry name" value="Outer membrane protein transport protein (OMPP1/FadL/TodX)"/>
    <property type="match status" value="1"/>
</dbReference>
<protein>
    <submittedName>
        <fullName evidence="8">Membrane protein involved in aromatic hydrocarbon degradation</fullName>
    </submittedName>
</protein>
<dbReference type="AlphaFoldDB" id="B1KFX2"/>
<dbReference type="GO" id="GO:0009279">
    <property type="term" value="C:cell outer membrane"/>
    <property type="evidence" value="ECO:0007669"/>
    <property type="project" value="UniProtKB-SubCell"/>
</dbReference>
<dbReference type="STRING" id="392500.Swoo_2401"/>
<dbReference type="KEGG" id="swd:Swoo_2401"/>
<evidence type="ECO:0000256" key="4">
    <source>
        <dbReference type="ARBA" id="ARBA00022692"/>
    </source>
</evidence>
<dbReference type="Proteomes" id="UP000002168">
    <property type="component" value="Chromosome"/>
</dbReference>
<keyword evidence="7" id="KW-0998">Cell outer membrane</keyword>
<accession>B1KFX2</accession>
<sequence>MSLHNVCYTTLKQQESDVSLVQSKKLILGALGALVAAVPSVGLASGFDRGVVPPDFLYEKDDIVQVSLAVVKPDVRGKIVASPKATLEAQASFLQGQAAANPGNLALQQQAAQVTYLASKAPAVGQETGNLPGDYERKGISLKKTINDDFTIGLQVTQPAGLDIAYPDEIFGVYVETEITSLDLLLKYQVNDVFSVFGGPRIQQNSSGGFANDLNGEFHYQGTTEVGYMVGAGYKNPDLHTQVLVSYTSDIKHTMDATPISGSGPVADGVIATDYEGEVYINTPDHFQVAIKQPLSDKSALIASYRKSGWSQANIETNLAGFESLTDFKDVEAYTLGYGRKLTEEVALFATLLHQTGEANVFGPVNNRTGAALIAQFKVDRFKVETGVTYFDLEDAETTIPMGAAGDVVTKFEGNSALAYTFRLGYYF</sequence>
<dbReference type="HOGENOM" id="CLU_039022_0_0_6"/>
<evidence type="ECO:0000256" key="5">
    <source>
        <dbReference type="ARBA" id="ARBA00022729"/>
    </source>
</evidence>